<comment type="caution">
    <text evidence="21">The sequence shown here is derived from an EMBL/GenBank/DDBJ whole genome shotgun (WGS) entry which is preliminary data.</text>
</comment>
<evidence type="ECO:0000256" key="11">
    <source>
        <dbReference type="ARBA" id="ARBA00022989"/>
    </source>
</evidence>
<keyword evidence="16" id="KW-0739">Sodium transport</keyword>
<keyword evidence="9" id="KW-0106">Calcium</keyword>
<evidence type="ECO:0000256" key="2">
    <source>
        <dbReference type="ARBA" id="ARBA00007489"/>
    </source>
</evidence>
<evidence type="ECO:0000256" key="7">
    <source>
        <dbReference type="ARBA" id="ARBA00022729"/>
    </source>
</evidence>
<dbReference type="PRINTS" id="PR01259">
    <property type="entry name" value="NACAEXCHNGR"/>
</dbReference>
<evidence type="ECO:0000256" key="1">
    <source>
        <dbReference type="ARBA" id="ARBA00004651"/>
    </source>
</evidence>
<feature type="transmembrane region" description="Helical" evidence="19">
    <location>
        <begin position="307"/>
        <end position="325"/>
    </location>
</feature>
<proteinExistence type="inferred from homology"/>
<keyword evidence="6" id="KW-0479">Metal-binding</keyword>
<dbReference type="GO" id="GO:0098703">
    <property type="term" value="P:calcium ion import across plasma membrane"/>
    <property type="evidence" value="ECO:0007669"/>
    <property type="project" value="TreeGrafter"/>
</dbReference>
<comment type="subcellular location">
    <subcellularLocation>
        <location evidence="1">Cell membrane</location>
        <topology evidence="1">Multi-pass membrane protein</topology>
    </subcellularLocation>
</comment>
<evidence type="ECO:0000256" key="6">
    <source>
        <dbReference type="ARBA" id="ARBA00022723"/>
    </source>
</evidence>
<organism evidence="21 22">
    <name type="scientific">Chrysochromulina tobinii</name>
    <dbReference type="NCBI Taxonomy" id="1460289"/>
    <lineage>
        <taxon>Eukaryota</taxon>
        <taxon>Haptista</taxon>
        <taxon>Haptophyta</taxon>
        <taxon>Prymnesiophyceae</taxon>
        <taxon>Prymnesiales</taxon>
        <taxon>Chrysochromulinaceae</taxon>
        <taxon>Chrysochromulina</taxon>
    </lineage>
</organism>
<dbReference type="EMBL" id="JWZX01003313">
    <property type="protein sequence ID" value="KOO22074.1"/>
    <property type="molecule type" value="Genomic_DNA"/>
</dbReference>
<evidence type="ECO:0000256" key="12">
    <source>
        <dbReference type="ARBA" id="ARBA00023053"/>
    </source>
</evidence>
<evidence type="ECO:0000259" key="20">
    <source>
        <dbReference type="SMART" id="SM00237"/>
    </source>
</evidence>
<feature type="compositionally biased region" description="Polar residues" evidence="18">
    <location>
        <begin position="61"/>
        <end position="74"/>
    </location>
</feature>
<dbReference type="PANTHER" id="PTHR11878">
    <property type="entry name" value="SODIUM/CALCIUM EXCHANGER"/>
    <property type="match status" value="1"/>
</dbReference>
<evidence type="ECO:0000256" key="19">
    <source>
        <dbReference type="SAM" id="Phobius"/>
    </source>
</evidence>
<evidence type="ECO:0000256" key="8">
    <source>
        <dbReference type="ARBA" id="ARBA00022737"/>
    </source>
</evidence>
<keyword evidence="22" id="KW-1185">Reference proteome</keyword>
<feature type="transmembrane region" description="Helical" evidence="19">
    <location>
        <begin position="822"/>
        <end position="841"/>
    </location>
</feature>
<feature type="domain" description="Calx-beta" evidence="20">
    <location>
        <begin position="538"/>
        <end position="637"/>
    </location>
</feature>
<keyword evidence="11 19" id="KW-1133">Transmembrane helix</keyword>
<evidence type="ECO:0000256" key="14">
    <source>
        <dbReference type="ARBA" id="ARBA00023136"/>
    </source>
</evidence>
<keyword evidence="7" id="KW-0732">Signal</keyword>
<evidence type="ECO:0000256" key="4">
    <source>
        <dbReference type="ARBA" id="ARBA00022475"/>
    </source>
</evidence>
<evidence type="ECO:0000256" key="17">
    <source>
        <dbReference type="ARBA" id="ARBA00033667"/>
    </source>
</evidence>
<dbReference type="GO" id="GO:0005516">
    <property type="term" value="F:calmodulin binding"/>
    <property type="evidence" value="ECO:0007669"/>
    <property type="project" value="UniProtKB-KW"/>
</dbReference>
<feature type="transmembrane region" description="Helical" evidence="19">
    <location>
        <begin position="81"/>
        <end position="101"/>
    </location>
</feature>
<dbReference type="Pfam" id="PF01699">
    <property type="entry name" value="Na_Ca_ex"/>
    <property type="match status" value="2"/>
</dbReference>
<keyword evidence="8" id="KW-0677">Repeat</keyword>
<dbReference type="Pfam" id="PF03160">
    <property type="entry name" value="Calx-beta"/>
    <property type="match status" value="2"/>
</dbReference>
<feature type="transmembrane region" description="Helical" evidence="19">
    <location>
        <begin position="877"/>
        <end position="900"/>
    </location>
</feature>
<dbReference type="OrthoDB" id="418484at2759"/>
<feature type="compositionally biased region" description="Low complexity" evidence="18">
    <location>
        <begin position="22"/>
        <end position="36"/>
    </location>
</feature>
<dbReference type="GO" id="GO:0005886">
    <property type="term" value="C:plasma membrane"/>
    <property type="evidence" value="ECO:0007669"/>
    <property type="project" value="UniProtKB-SubCell"/>
</dbReference>
<dbReference type="Gene3D" id="1.20.1420.30">
    <property type="entry name" value="NCX, central ion-binding region"/>
    <property type="match status" value="2"/>
</dbReference>
<dbReference type="Proteomes" id="UP000037460">
    <property type="component" value="Unassembled WGS sequence"/>
</dbReference>
<feature type="region of interest" description="Disordered" evidence="18">
    <location>
        <begin position="1"/>
        <end position="74"/>
    </location>
</feature>
<dbReference type="InterPro" id="IPR003644">
    <property type="entry name" value="Calx_beta"/>
</dbReference>
<keyword evidence="4" id="KW-1003">Cell membrane</keyword>
<keyword evidence="5 19" id="KW-0812">Transmembrane</keyword>
<dbReference type="SMART" id="SM00237">
    <property type="entry name" value="Calx_beta"/>
    <property type="match status" value="2"/>
</dbReference>
<evidence type="ECO:0000256" key="16">
    <source>
        <dbReference type="ARBA" id="ARBA00023201"/>
    </source>
</evidence>
<evidence type="ECO:0000256" key="9">
    <source>
        <dbReference type="ARBA" id="ARBA00022837"/>
    </source>
</evidence>
<dbReference type="PANTHER" id="PTHR11878:SF65">
    <property type="entry name" value="NA_CA-EXCHANGE PROTEIN, ISOFORM G"/>
    <property type="match status" value="1"/>
</dbReference>
<protein>
    <submittedName>
        <fullName evidence="21">Sodium calcium exchanger 3-like protein</fullName>
    </submittedName>
</protein>
<keyword evidence="15" id="KW-0325">Glycoprotein</keyword>
<sequence length="935" mass="99371">MISPNSSPSATNSRAVQAPKIAAASPSQPRPSAASPIRQPSSVAKAASPSGASQAPGTVKLASQSADETPSAPETRSISTLRSVCCGLLLLVLGMLFGVLVNEIQWVDLVEMDPVLEHLEQWLNDPHAGSEGGSAYCADGLLIEGPARTGRNTLIFLALLSWTFLGVAIVADVFMAGIEQITSTETTKTVVLPSGEMRRYTVSVWNPTVASLTLMALGSSSPEILLSIIEIVGSGFYAGELGPSTIVGSAAYNLMIISAVSITAVSDGGKRYIKELPVFYITGVASLLAYVWLIVILVYNTPDIVDVWEGVATFVMFPILVYVSYRADVGDGKPPVFADDDPEGAEAAAAIGYDKNGREISKNDVSRVLALKTIEKLSGEEQLAAVASMLLPPQSQAYYRKAGMKAALGRNALDSAGQLRADIMKQESSAVDARGECRVQWAQSWCVCREAQGRVTLTIVRHGDASQACSVYYDTKDGSATEGVDFQKAAGLVSFAPGVTLQTVSVKIFGDVAEERDEAFTVVLSKPQACQLGEATVCDVTIQDDYGPGELHFDSREIEVLESAQRASFKVVRTHGCEGTVACLWETRDGSSVTGLGYVAASGKLVFEEGVVEKMIEVELIDTGMYHRSDEFQVMLTSATGRVGEKAVRFVDDSVSRKRRASIFAVAHVHADSERVAKVDETVHLLDFSLQQKPVPELSASSYRAQLEEAVQLPDDGTVGSTVVWLLALPWKLVGASVPPPDYAGGWACFLVALALIGALTAIIGDLASHMGCCMGLSKFVTAITFVAMGTSLPDTFASRIAAETEPYADASIVNITGSNSVNVFFGLGLPWMAAAIYWASLGQEHDDTWRDRYSGEPWYSPGIDIGFAVPAGDLAYSVQVFLGVAVLGFATLIGRRLLLGAELGGPPVAKWLSAVFLVALWGVYIALSIAHEGE</sequence>
<keyword evidence="3" id="KW-0813">Transport</keyword>
<reference evidence="22" key="1">
    <citation type="journal article" date="2015" name="PLoS Genet.">
        <title>Genome Sequence and Transcriptome Analyses of Chrysochromulina tobin: Metabolic Tools for Enhanced Algal Fitness in the Prominent Order Prymnesiales (Haptophyceae).</title>
        <authorList>
            <person name="Hovde B.T."/>
            <person name="Deodato C.R."/>
            <person name="Hunsperger H.M."/>
            <person name="Ryken S.A."/>
            <person name="Yost W."/>
            <person name="Jha R.K."/>
            <person name="Patterson J."/>
            <person name="Monnat R.J. Jr."/>
            <person name="Barlow S.B."/>
            <person name="Starkenburg S.R."/>
            <person name="Cattolico R.A."/>
        </authorList>
    </citation>
    <scope>NUCLEOTIDE SEQUENCE</scope>
    <source>
        <strain evidence="22">CCMP291</strain>
    </source>
</reference>
<evidence type="ECO:0000256" key="5">
    <source>
        <dbReference type="ARBA" id="ARBA00022692"/>
    </source>
</evidence>
<dbReference type="InterPro" id="IPR004837">
    <property type="entry name" value="NaCa_Exmemb"/>
</dbReference>
<keyword evidence="12" id="KW-0915">Sodium</keyword>
<feature type="transmembrane region" description="Helical" evidence="19">
    <location>
        <begin position="744"/>
        <end position="765"/>
    </location>
</feature>
<name>A0A0M0J643_9EUKA</name>
<dbReference type="InterPro" id="IPR051171">
    <property type="entry name" value="CaCA"/>
</dbReference>
<evidence type="ECO:0000256" key="3">
    <source>
        <dbReference type="ARBA" id="ARBA00022448"/>
    </source>
</evidence>
<dbReference type="GO" id="GO:0007154">
    <property type="term" value="P:cell communication"/>
    <property type="evidence" value="ECO:0007669"/>
    <property type="project" value="InterPro"/>
</dbReference>
<feature type="compositionally biased region" description="Polar residues" evidence="18">
    <location>
        <begin position="1"/>
        <end position="15"/>
    </location>
</feature>
<comment type="catalytic activity">
    <reaction evidence="17">
        <text>Ca(2+)(in) + 3 Na(+)(out) = Ca(2+)(out) + 3 Na(+)(in)</text>
        <dbReference type="Rhea" id="RHEA:69955"/>
        <dbReference type="ChEBI" id="CHEBI:29101"/>
        <dbReference type="ChEBI" id="CHEBI:29108"/>
    </reaction>
</comment>
<evidence type="ECO:0000256" key="18">
    <source>
        <dbReference type="SAM" id="MobiDB-lite"/>
    </source>
</evidence>
<feature type="transmembrane region" description="Helical" evidence="19">
    <location>
        <begin position="246"/>
        <end position="266"/>
    </location>
</feature>
<feature type="transmembrane region" description="Helical" evidence="19">
    <location>
        <begin position="278"/>
        <end position="301"/>
    </location>
</feature>
<dbReference type="InterPro" id="IPR004836">
    <property type="entry name" value="Na_Ca_Ex"/>
</dbReference>
<dbReference type="AlphaFoldDB" id="A0A0M0J643"/>
<evidence type="ECO:0000313" key="22">
    <source>
        <dbReference type="Proteomes" id="UP000037460"/>
    </source>
</evidence>
<evidence type="ECO:0000256" key="10">
    <source>
        <dbReference type="ARBA" id="ARBA00022860"/>
    </source>
</evidence>
<keyword evidence="13" id="KW-0406">Ion transport</keyword>
<feature type="domain" description="Calx-beta" evidence="20">
    <location>
        <begin position="421"/>
        <end position="525"/>
    </location>
</feature>
<dbReference type="SUPFAM" id="SSF141072">
    <property type="entry name" value="CalX-like"/>
    <property type="match status" value="2"/>
</dbReference>
<keyword evidence="14 19" id="KW-0472">Membrane</keyword>
<dbReference type="InterPro" id="IPR038081">
    <property type="entry name" value="CalX-like_sf"/>
</dbReference>
<feature type="transmembrane region" description="Helical" evidence="19">
    <location>
        <begin position="912"/>
        <end position="931"/>
    </location>
</feature>
<gene>
    <name evidence="21" type="ORF">Ctob_000575</name>
</gene>
<evidence type="ECO:0000256" key="15">
    <source>
        <dbReference type="ARBA" id="ARBA00023180"/>
    </source>
</evidence>
<evidence type="ECO:0000313" key="21">
    <source>
        <dbReference type="EMBL" id="KOO22074.1"/>
    </source>
</evidence>
<dbReference type="InterPro" id="IPR044880">
    <property type="entry name" value="NCX_ion-bd_dom_sf"/>
</dbReference>
<feature type="compositionally biased region" description="Low complexity" evidence="18">
    <location>
        <begin position="44"/>
        <end position="57"/>
    </location>
</feature>
<dbReference type="GO" id="GO:0005432">
    <property type="term" value="F:calcium:sodium antiporter activity"/>
    <property type="evidence" value="ECO:0007669"/>
    <property type="project" value="InterPro"/>
</dbReference>
<comment type="similarity">
    <text evidence="2">Belongs to the Ca(2+):cation antiporter (CaCA) (TC 2.A.19) family. SLC8 subfamily.</text>
</comment>
<keyword evidence="10" id="KW-0112">Calmodulin-binding</keyword>
<evidence type="ECO:0000256" key="13">
    <source>
        <dbReference type="ARBA" id="ARBA00023065"/>
    </source>
</evidence>
<dbReference type="GO" id="GO:0046872">
    <property type="term" value="F:metal ion binding"/>
    <property type="evidence" value="ECO:0007669"/>
    <property type="project" value="UniProtKB-KW"/>
</dbReference>
<feature type="transmembrane region" description="Helical" evidence="19">
    <location>
        <begin position="154"/>
        <end position="178"/>
    </location>
</feature>
<dbReference type="Gene3D" id="2.60.40.2030">
    <property type="match status" value="2"/>
</dbReference>
<accession>A0A0M0J643</accession>